<dbReference type="PANTHER" id="PTHR48081:SF33">
    <property type="entry name" value="KYNURENINE FORMAMIDASE"/>
    <property type="match status" value="1"/>
</dbReference>
<dbReference type="Proteomes" id="UP000029003">
    <property type="component" value="Unassembled WGS sequence"/>
</dbReference>
<keyword evidence="1" id="KW-0378">Hydrolase</keyword>
<dbReference type="InterPro" id="IPR050300">
    <property type="entry name" value="GDXG_lipolytic_enzyme"/>
</dbReference>
<dbReference type="EMBL" id="JGZT01000005">
    <property type="protein sequence ID" value="KFJ03284.1"/>
    <property type="molecule type" value="Genomic_DNA"/>
</dbReference>
<dbReference type="InterPro" id="IPR049492">
    <property type="entry name" value="BD-FAE-like_dom"/>
</dbReference>
<dbReference type="GO" id="GO:0016787">
    <property type="term" value="F:hydrolase activity"/>
    <property type="evidence" value="ECO:0007669"/>
    <property type="project" value="UniProtKB-KW"/>
</dbReference>
<sequence length="352" mass="39121">MAHLRYESALGATPQFDFGNPRSASWTEFDADLADCGYDEHAVQAIRDTRLAFARSDLPRSRYWSVPDDIDMITDIPYLDDGIRGHLLDLYLPHDAVIRQGRTLPVYVDIHGGGFVYGYKELNRNFNVTLAQHGFAVFSLNYRPAPQTDFLGQLRDITAGLAWIARHGDAYPIDLNHVFLTGDSAGGALAFYQAALQSDPATAAAYGVTPSGLHIRGVAAVSGVFDLSPFTPGATDAQSRNERPDDVVSVIGPHFFKRLSQVDPDYRFSTNLVRNSVIPPMYLATSSDDFIEYESLALATELSRAHQEFELHDVKARPGKPLGHVYSVCMSWLEESEAVFRQIHDFSYRLLS</sequence>
<name>A0A087E683_9BIFI</name>
<dbReference type="RefSeq" id="WP_029575829.1">
    <property type="nucleotide sequence ID" value="NZ_JGZT01000005.1"/>
</dbReference>
<dbReference type="AlphaFoldDB" id="A0A087E683"/>
<dbReference type="Gene3D" id="3.40.50.1820">
    <property type="entry name" value="alpha/beta hydrolase"/>
    <property type="match status" value="1"/>
</dbReference>
<evidence type="ECO:0000259" key="2">
    <source>
        <dbReference type="Pfam" id="PF20434"/>
    </source>
</evidence>
<organism evidence="3 4">
    <name type="scientific">Bifidobacterium thermacidophilum subsp. thermacidophilum</name>
    <dbReference type="NCBI Taxonomy" id="79262"/>
    <lineage>
        <taxon>Bacteria</taxon>
        <taxon>Bacillati</taxon>
        <taxon>Actinomycetota</taxon>
        <taxon>Actinomycetes</taxon>
        <taxon>Bifidobacteriales</taxon>
        <taxon>Bifidobacteriaceae</taxon>
        <taxon>Bifidobacterium</taxon>
    </lineage>
</organism>
<evidence type="ECO:0000313" key="3">
    <source>
        <dbReference type="EMBL" id="KFJ03284.1"/>
    </source>
</evidence>
<dbReference type="Pfam" id="PF20434">
    <property type="entry name" value="BD-FAE"/>
    <property type="match status" value="1"/>
</dbReference>
<evidence type="ECO:0000313" key="4">
    <source>
        <dbReference type="Proteomes" id="UP000029003"/>
    </source>
</evidence>
<feature type="domain" description="BD-FAE-like" evidence="2">
    <location>
        <begin position="88"/>
        <end position="258"/>
    </location>
</feature>
<dbReference type="SUPFAM" id="SSF53474">
    <property type="entry name" value="alpha/beta-Hydrolases"/>
    <property type="match status" value="1"/>
</dbReference>
<protein>
    <submittedName>
        <fullName evidence="3">Esterase/lipase-like protein</fullName>
    </submittedName>
</protein>
<comment type="caution">
    <text evidence="3">The sequence shown here is derived from an EMBL/GenBank/DDBJ whole genome shotgun (WGS) entry which is preliminary data.</text>
</comment>
<reference evidence="3 4" key="1">
    <citation type="submission" date="2014-03" db="EMBL/GenBank/DDBJ databases">
        <title>Genomics of Bifidobacteria.</title>
        <authorList>
            <person name="Ventura M."/>
            <person name="Milani C."/>
            <person name="Lugli G.A."/>
        </authorList>
    </citation>
    <scope>NUCLEOTIDE SEQUENCE [LARGE SCALE GENOMIC DNA]</scope>
    <source>
        <strain evidence="3 4">LMG 21395</strain>
    </source>
</reference>
<dbReference type="PANTHER" id="PTHR48081">
    <property type="entry name" value="AB HYDROLASE SUPERFAMILY PROTEIN C4A8.06C"/>
    <property type="match status" value="1"/>
</dbReference>
<evidence type="ECO:0000256" key="1">
    <source>
        <dbReference type="ARBA" id="ARBA00022801"/>
    </source>
</evidence>
<proteinExistence type="predicted"/>
<dbReference type="InterPro" id="IPR029058">
    <property type="entry name" value="AB_hydrolase_fold"/>
</dbReference>
<dbReference type="OrthoDB" id="9803828at2"/>
<accession>A0A087E683</accession>
<gene>
    <name evidence="3" type="ORF">THER5_0743</name>
</gene>